<evidence type="ECO:0000256" key="9">
    <source>
        <dbReference type="ARBA" id="ARBA00023012"/>
    </source>
</evidence>
<dbReference type="Pfam" id="PF02518">
    <property type="entry name" value="HATPase_c"/>
    <property type="match status" value="1"/>
</dbReference>
<evidence type="ECO:0000256" key="1">
    <source>
        <dbReference type="ARBA" id="ARBA00000085"/>
    </source>
</evidence>
<dbReference type="PROSITE" id="PS50112">
    <property type="entry name" value="PAS"/>
    <property type="match status" value="1"/>
</dbReference>
<dbReference type="PROSITE" id="PS50109">
    <property type="entry name" value="HIS_KIN"/>
    <property type="match status" value="1"/>
</dbReference>
<keyword evidence="9" id="KW-0902">Two-component regulatory system</keyword>
<dbReference type="Proteomes" id="UP001157167">
    <property type="component" value="Unassembled WGS sequence"/>
</dbReference>
<dbReference type="SUPFAM" id="SSF55785">
    <property type="entry name" value="PYP-like sensor domain (PAS domain)"/>
    <property type="match status" value="2"/>
</dbReference>
<dbReference type="SMART" id="SM00387">
    <property type="entry name" value="HATPase_c"/>
    <property type="match status" value="1"/>
</dbReference>
<evidence type="ECO:0000256" key="11">
    <source>
        <dbReference type="SAM" id="Coils"/>
    </source>
</evidence>
<keyword evidence="5" id="KW-0001">2Fe-2S</keyword>
<dbReference type="PANTHER" id="PTHR43711:SF26">
    <property type="entry name" value="SENSOR HISTIDINE KINASE RCSC"/>
    <property type="match status" value="1"/>
</dbReference>
<evidence type="ECO:0000256" key="5">
    <source>
        <dbReference type="ARBA" id="ARBA00022714"/>
    </source>
</evidence>
<evidence type="ECO:0000256" key="10">
    <source>
        <dbReference type="ARBA" id="ARBA00023014"/>
    </source>
</evidence>
<dbReference type="Pfam" id="PF00355">
    <property type="entry name" value="Rieske"/>
    <property type="match status" value="1"/>
</dbReference>
<dbReference type="CDD" id="cd00082">
    <property type="entry name" value="HisKA"/>
    <property type="match status" value="1"/>
</dbReference>
<evidence type="ECO:0000259" key="14">
    <source>
        <dbReference type="PROSITE" id="PS50113"/>
    </source>
</evidence>
<dbReference type="CDD" id="cd00130">
    <property type="entry name" value="PAS"/>
    <property type="match status" value="1"/>
</dbReference>
<dbReference type="PROSITE" id="PS51296">
    <property type="entry name" value="RIESKE"/>
    <property type="match status" value="1"/>
</dbReference>
<dbReference type="Pfam" id="PF08448">
    <property type="entry name" value="PAS_4"/>
    <property type="match status" value="1"/>
</dbReference>
<proteinExistence type="predicted"/>
<evidence type="ECO:0000313" key="16">
    <source>
        <dbReference type="EMBL" id="GLT24766.1"/>
    </source>
</evidence>
<keyword evidence="6" id="KW-0479">Metal-binding</keyword>
<evidence type="ECO:0000259" key="12">
    <source>
        <dbReference type="PROSITE" id="PS50109"/>
    </source>
</evidence>
<evidence type="ECO:0000256" key="8">
    <source>
        <dbReference type="ARBA" id="ARBA00023004"/>
    </source>
</evidence>
<dbReference type="InterPro" id="IPR003661">
    <property type="entry name" value="HisK_dim/P_dom"/>
</dbReference>
<evidence type="ECO:0000256" key="6">
    <source>
        <dbReference type="ARBA" id="ARBA00022723"/>
    </source>
</evidence>
<dbReference type="InterPro" id="IPR036890">
    <property type="entry name" value="HATPase_C_sf"/>
</dbReference>
<feature type="coiled-coil region" evidence="11">
    <location>
        <begin position="116"/>
        <end position="143"/>
    </location>
</feature>
<dbReference type="EC" id="2.7.13.3" evidence="2"/>
<dbReference type="InterPro" id="IPR000700">
    <property type="entry name" value="PAS-assoc_C"/>
</dbReference>
<dbReference type="Gene3D" id="2.102.10.10">
    <property type="entry name" value="Rieske [2Fe-2S] iron-sulphur domain"/>
    <property type="match status" value="1"/>
</dbReference>
<dbReference type="PROSITE" id="PS50113">
    <property type="entry name" value="PAC"/>
    <property type="match status" value="2"/>
</dbReference>
<dbReference type="InterPro" id="IPR003594">
    <property type="entry name" value="HATPase_dom"/>
</dbReference>
<feature type="domain" description="Rieske" evidence="15">
    <location>
        <begin position="13"/>
        <end position="79"/>
    </location>
</feature>
<gene>
    <name evidence="16" type="ORF">GCM10007933_42620</name>
</gene>
<protein>
    <recommendedName>
        <fullName evidence="2">histidine kinase</fullName>
        <ecNumber evidence="2">2.7.13.3</ecNumber>
    </recommendedName>
</protein>
<keyword evidence="10" id="KW-0411">Iron-sulfur</keyword>
<dbReference type="SUPFAM" id="SSF47384">
    <property type="entry name" value="Homodimeric domain of signal transducing histidine kinase"/>
    <property type="match status" value="1"/>
</dbReference>
<dbReference type="Gene3D" id="3.30.565.10">
    <property type="entry name" value="Histidine kinase-like ATPase, C-terminal domain"/>
    <property type="match status" value="1"/>
</dbReference>
<dbReference type="PRINTS" id="PR00344">
    <property type="entry name" value="BCTRLSENSOR"/>
</dbReference>
<feature type="domain" description="Histidine kinase" evidence="12">
    <location>
        <begin position="468"/>
        <end position="690"/>
    </location>
</feature>
<dbReference type="InterPro" id="IPR036097">
    <property type="entry name" value="HisK_dim/P_sf"/>
</dbReference>
<dbReference type="RefSeq" id="WP_284189974.1">
    <property type="nucleotide sequence ID" value="NZ_BSPX01000153.1"/>
</dbReference>
<accession>A0ABQ6FKT8</accession>
<dbReference type="InterPro" id="IPR050736">
    <property type="entry name" value="Sensor_HK_Regulatory"/>
</dbReference>
<feature type="domain" description="PAS" evidence="13">
    <location>
        <begin position="168"/>
        <end position="212"/>
    </location>
</feature>
<evidence type="ECO:0000256" key="4">
    <source>
        <dbReference type="ARBA" id="ARBA00022679"/>
    </source>
</evidence>
<dbReference type="InterPro" id="IPR017941">
    <property type="entry name" value="Rieske_2Fe-2S"/>
</dbReference>
<dbReference type="InterPro" id="IPR004358">
    <property type="entry name" value="Sig_transdc_His_kin-like_C"/>
</dbReference>
<name>A0ABQ6FKT8_9RHOO</name>
<dbReference type="Pfam" id="PF00512">
    <property type="entry name" value="HisKA"/>
    <property type="match status" value="1"/>
</dbReference>
<feature type="domain" description="PAC" evidence="14">
    <location>
        <begin position="380"/>
        <end position="432"/>
    </location>
</feature>
<keyword evidence="3" id="KW-0597">Phosphoprotein</keyword>
<reference evidence="17" key="1">
    <citation type="journal article" date="2019" name="Int. J. Syst. Evol. Microbiol.">
        <title>The Global Catalogue of Microorganisms (GCM) 10K type strain sequencing project: providing services to taxonomists for standard genome sequencing and annotation.</title>
        <authorList>
            <consortium name="The Broad Institute Genomics Platform"/>
            <consortium name="The Broad Institute Genome Sequencing Center for Infectious Disease"/>
            <person name="Wu L."/>
            <person name="Ma J."/>
        </authorList>
    </citation>
    <scope>NUCLEOTIDE SEQUENCE [LARGE SCALE GENOMIC DNA]</scope>
    <source>
        <strain evidence="17">NBRC 102407</strain>
    </source>
</reference>
<keyword evidence="4" id="KW-0808">Transferase</keyword>
<keyword evidence="17" id="KW-1185">Reference proteome</keyword>
<dbReference type="InterPro" id="IPR005467">
    <property type="entry name" value="His_kinase_dom"/>
</dbReference>
<keyword evidence="11" id="KW-0175">Coiled coil</keyword>
<dbReference type="Gene3D" id="1.10.287.130">
    <property type="match status" value="1"/>
</dbReference>
<comment type="caution">
    <text evidence="16">The sequence shown here is derived from an EMBL/GenBank/DDBJ whole genome shotgun (WGS) entry which is preliminary data.</text>
</comment>
<dbReference type="CDD" id="cd00075">
    <property type="entry name" value="HATPase"/>
    <property type="match status" value="1"/>
</dbReference>
<evidence type="ECO:0000256" key="2">
    <source>
        <dbReference type="ARBA" id="ARBA00012438"/>
    </source>
</evidence>
<organism evidence="16 17">
    <name type="scientific">Zoogloea oryzae</name>
    <dbReference type="NCBI Taxonomy" id="310767"/>
    <lineage>
        <taxon>Bacteria</taxon>
        <taxon>Pseudomonadati</taxon>
        <taxon>Pseudomonadota</taxon>
        <taxon>Betaproteobacteria</taxon>
        <taxon>Rhodocyclales</taxon>
        <taxon>Zoogloeaceae</taxon>
        <taxon>Zoogloea</taxon>
    </lineage>
</organism>
<dbReference type="EMBL" id="BSPX01000153">
    <property type="protein sequence ID" value="GLT24766.1"/>
    <property type="molecule type" value="Genomic_DNA"/>
</dbReference>
<keyword evidence="8" id="KW-0408">Iron</keyword>
<dbReference type="Gene3D" id="3.30.450.20">
    <property type="entry name" value="PAS domain"/>
    <property type="match status" value="2"/>
</dbReference>
<evidence type="ECO:0000259" key="13">
    <source>
        <dbReference type="PROSITE" id="PS50112"/>
    </source>
</evidence>
<dbReference type="InterPro" id="IPR036922">
    <property type="entry name" value="Rieske_2Fe-2S_sf"/>
</dbReference>
<sequence>MTHTDAIPIRNLREVVGRPDRLCGVVALPGHNAPLHILVVQRNDGWVALPAACPHEGHRLDHSPEDSDGRLICPAHGLQIETADENAILQVRQVGDDFCIVTTDSSATTHPTRGEVARLRIELEALRQANATLEQQITAVTGMMDTMVDEVSAKSRLLEQQSAEQVRLTSFITNVMDTMDSLLLVIDRFGLISRANAAVRRSLGINPADLIGVSPDTLLADETLAGLRAASPSFGPGTVLFRTILQQGSVEMETCLESRLPGMGTRHYILRAAPLHDRSGKLEGVVIVGSDITTLRLREQALKDSEQRFRDYSEVSSDWYWETDANMRFTGYIGRGPEGHTMIDLVRGRRREEFAAPEDLADTEKWARYHAAIAARQEFRDFEYCVHHPVKLITWLSLSGLPVISPEGEFLGYRGTSKDISARKAIEAELRSHRDHLSEMVAAQTADLVSAKEAAERASQLKSEFLANMSHEFRTPLHGIMSYARLGETRTGQVPEEKLINYFQRIHQSGSRLADLVNDLLDLAKLEARRINFALHPGDIAVVVDRVHADLAALFKQHGLSFAIDRQTRNTVARIDPQQLHHAVQNLLSNAIKFSPPGGTITITYRDCMIGKREAVAFSVRDQGVGIPSGEEQQIFEKFVQSSATKTGAGGTGLGLAITSEIVRGHEGTISARNHPDGGAVFEIRIPRSGE</sequence>
<feature type="domain" description="PAC" evidence="14">
    <location>
        <begin position="250"/>
        <end position="304"/>
    </location>
</feature>
<dbReference type="SMART" id="SM00388">
    <property type="entry name" value="HisKA"/>
    <property type="match status" value="1"/>
</dbReference>
<dbReference type="SUPFAM" id="SSF50022">
    <property type="entry name" value="ISP domain"/>
    <property type="match status" value="1"/>
</dbReference>
<dbReference type="PANTHER" id="PTHR43711">
    <property type="entry name" value="TWO-COMPONENT HISTIDINE KINASE"/>
    <property type="match status" value="1"/>
</dbReference>
<dbReference type="InterPro" id="IPR000014">
    <property type="entry name" value="PAS"/>
</dbReference>
<dbReference type="SUPFAM" id="SSF55874">
    <property type="entry name" value="ATPase domain of HSP90 chaperone/DNA topoisomerase II/histidine kinase"/>
    <property type="match status" value="1"/>
</dbReference>
<keyword evidence="7" id="KW-0418">Kinase</keyword>
<evidence type="ECO:0000313" key="17">
    <source>
        <dbReference type="Proteomes" id="UP001157167"/>
    </source>
</evidence>
<evidence type="ECO:0000256" key="7">
    <source>
        <dbReference type="ARBA" id="ARBA00022777"/>
    </source>
</evidence>
<dbReference type="InterPro" id="IPR035965">
    <property type="entry name" value="PAS-like_dom_sf"/>
</dbReference>
<dbReference type="InterPro" id="IPR013656">
    <property type="entry name" value="PAS_4"/>
</dbReference>
<evidence type="ECO:0000256" key="3">
    <source>
        <dbReference type="ARBA" id="ARBA00022553"/>
    </source>
</evidence>
<comment type="catalytic activity">
    <reaction evidence="1">
        <text>ATP + protein L-histidine = ADP + protein N-phospho-L-histidine.</text>
        <dbReference type="EC" id="2.7.13.3"/>
    </reaction>
</comment>
<evidence type="ECO:0000259" key="15">
    <source>
        <dbReference type="PROSITE" id="PS51296"/>
    </source>
</evidence>